<dbReference type="Proteomes" id="UP001212841">
    <property type="component" value="Unassembled WGS sequence"/>
</dbReference>
<feature type="non-terminal residue" evidence="2">
    <location>
        <position position="104"/>
    </location>
</feature>
<dbReference type="Gene3D" id="2.30.29.30">
    <property type="entry name" value="Pleckstrin-homology domain (PH domain)/Phosphotyrosine-binding domain (PTB)"/>
    <property type="match status" value="1"/>
</dbReference>
<dbReference type="GO" id="GO:0016301">
    <property type="term" value="F:kinase activity"/>
    <property type="evidence" value="ECO:0007669"/>
    <property type="project" value="UniProtKB-KW"/>
</dbReference>
<keyword evidence="3" id="KW-1185">Reference proteome</keyword>
<evidence type="ECO:0000313" key="2">
    <source>
        <dbReference type="EMBL" id="KAJ3039520.1"/>
    </source>
</evidence>
<keyword evidence="2" id="KW-0808">Transferase</keyword>
<dbReference type="InterPro" id="IPR001849">
    <property type="entry name" value="PH_domain"/>
</dbReference>
<reference evidence="2" key="1">
    <citation type="submission" date="2020-05" db="EMBL/GenBank/DDBJ databases">
        <title>Phylogenomic resolution of chytrid fungi.</title>
        <authorList>
            <person name="Stajich J.E."/>
            <person name="Amses K."/>
            <person name="Simmons R."/>
            <person name="Seto K."/>
            <person name="Myers J."/>
            <person name="Bonds A."/>
            <person name="Quandt C.A."/>
            <person name="Barry K."/>
            <person name="Liu P."/>
            <person name="Grigoriev I."/>
            <person name="Longcore J.E."/>
            <person name="James T.Y."/>
        </authorList>
    </citation>
    <scope>NUCLEOTIDE SEQUENCE</scope>
    <source>
        <strain evidence="2">JEL0318</strain>
    </source>
</reference>
<gene>
    <name evidence="2" type="primary">PDPK1</name>
    <name evidence="2" type="ORF">HK097_002806</name>
</gene>
<organism evidence="2 3">
    <name type="scientific">Rhizophlyctis rosea</name>
    <dbReference type="NCBI Taxonomy" id="64517"/>
    <lineage>
        <taxon>Eukaryota</taxon>
        <taxon>Fungi</taxon>
        <taxon>Fungi incertae sedis</taxon>
        <taxon>Chytridiomycota</taxon>
        <taxon>Chytridiomycota incertae sedis</taxon>
        <taxon>Chytridiomycetes</taxon>
        <taxon>Rhizophlyctidales</taxon>
        <taxon>Rhizophlyctidaceae</taxon>
        <taxon>Rhizophlyctis</taxon>
    </lineage>
</organism>
<name>A0AAD5S513_9FUNG</name>
<dbReference type="SUPFAM" id="SSF50729">
    <property type="entry name" value="PH domain-like"/>
    <property type="match status" value="1"/>
</dbReference>
<dbReference type="InterPro" id="IPR033931">
    <property type="entry name" value="PDK1-typ_PH"/>
</dbReference>
<dbReference type="Pfam" id="PF14593">
    <property type="entry name" value="PH_3"/>
    <property type="match status" value="1"/>
</dbReference>
<dbReference type="AlphaFoldDB" id="A0AAD5S513"/>
<sequence length="104" mass="12376">SGMWWDDVLGRGERVLMDGVVYKRKGLFSTKRGLLLTDLPRLVFYDETKHLLKSEIPWSESLKVELKGRKHFFIHTVKRTWYLEDPEGDAQRWVEKISELLKRS</sequence>
<dbReference type="InterPro" id="IPR011993">
    <property type="entry name" value="PH-like_dom_sf"/>
</dbReference>
<keyword evidence="2" id="KW-0418">Kinase</keyword>
<accession>A0AAD5S513</accession>
<feature type="domain" description="PH" evidence="1">
    <location>
        <begin position="15"/>
        <end position="104"/>
    </location>
</feature>
<proteinExistence type="predicted"/>
<dbReference type="EMBL" id="JADGJD010001629">
    <property type="protein sequence ID" value="KAJ3039520.1"/>
    <property type="molecule type" value="Genomic_DNA"/>
</dbReference>
<comment type="caution">
    <text evidence="2">The sequence shown here is derived from an EMBL/GenBank/DDBJ whole genome shotgun (WGS) entry which is preliminary data.</text>
</comment>
<protein>
    <submittedName>
        <fullName evidence="2">3-phosphoinositide dependent protein kinase-1</fullName>
    </submittedName>
</protein>
<dbReference type="SMART" id="SM00233">
    <property type="entry name" value="PH"/>
    <property type="match status" value="1"/>
</dbReference>
<evidence type="ECO:0000259" key="1">
    <source>
        <dbReference type="SMART" id="SM00233"/>
    </source>
</evidence>
<evidence type="ECO:0000313" key="3">
    <source>
        <dbReference type="Proteomes" id="UP001212841"/>
    </source>
</evidence>